<evidence type="ECO:0000256" key="1">
    <source>
        <dbReference type="ARBA" id="ARBA00011738"/>
    </source>
</evidence>
<dbReference type="SUPFAM" id="SSF51182">
    <property type="entry name" value="RmlC-like cupins"/>
    <property type="match status" value="1"/>
</dbReference>
<sequence length="187" mass="20539">MSGYASYDDALDPKYGEPFPVPVVMATKEALKGYGTIVTTYDETKVEITPWPWIGDQCTAINKAVGGNYVIGRLPSNVSPSNRTHVLVREANYHPDGGQVFYPVNKDPFIALLALPGDDIKLEDFVAFYFDGSFGVQIHADIWHQPVYPINDEATFVGKQGAVHACVAVDTVDEFSKYLLVPLSPPE</sequence>
<comment type="catalytic activity">
    <reaction evidence="4">
        <text>(S)-ureidoglycolate = urea + glyoxylate</text>
        <dbReference type="Rhea" id="RHEA:11304"/>
        <dbReference type="ChEBI" id="CHEBI:16199"/>
        <dbReference type="ChEBI" id="CHEBI:36655"/>
        <dbReference type="ChEBI" id="CHEBI:57296"/>
        <dbReference type="EC" id="4.3.2.3"/>
    </reaction>
</comment>
<name>A0ABY7FDB3_MYAAR</name>
<dbReference type="Proteomes" id="UP001164746">
    <property type="component" value="Chromosome 10"/>
</dbReference>
<protein>
    <submittedName>
        <fullName evidence="5">ALLA-like protein</fullName>
    </submittedName>
</protein>
<reference evidence="5" key="1">
    <citation type="submission" date="2022-11" db="EMBL/GenBank/DDBJ databases">
        <title>Centuries of genome instability and evolution in soft-shell clam transmissible cancer (bioRxiv).</title>
        <authorList>
            <person name="Hart S.F.M."/>
            <person name="Yonemitsu M.A."/>
            <person name="Giersch R.M."/>
            <person name="Beal B.F."/>
            <person name="Arriagada G."/>
            <person name="Davis B.W."/>
            <person name="Ostrander E.A."/>
            <person name="Goff S.P."/>
            <person name="Metzger M.J."/>
        </authorList>
    </citation>
    <scope>NUCLEOTIDE SEQUENCE</scope>
    <source>
        <strain evidence="5">MELC-2E11</strain>
        <tissue evidence="5">Siphon/mantle</tissue>
    </source>
</reference>
<evidence type="ECO:0000256" key="3">
    <source>
        <dbReference type="ARBA" id="ARBA00023239"/>
    </source>
</evidence>
<evidence type="ECO:0000256" key="4">
    <source>
        <dbReference type="ARBA" id="ARBA00047684"/>
    </source>
</evidence>
<keyword evidence="6" id="KW-1185">Reference proteome</keyword>
<evidence type="ECO:0000313" key="6">
    <source>
        <dbReference type="Proteomes" id="UP001164746"/>
    </source>
</evidence>
<comment type="subunit">
    <text evidence="1">Homodimer.</text>
</comment>
<dbReference type="InterPro" id="IPR024060">
    <property type="entry name" value="Ureidoglycolate_lyase_dom_sf"/>
</dbReference>
<proteinExistence type="predicted"/>
<dbReference type="InterPro" id="IPR011051">
    <property type="entry name" value="RmlC_Cupin_sf"/>
</dbReference>
<dbReference type="EMBL" id="CP111021">
    <property type="protein sequence ID" value="WAR17261.1"/>
    <property type="molecule type" value="Genomic_DNA"/>
</dbReference>
<keyword evidence="3" id="KW-0456">Lyase</keyword>
<evidence type="ECO:0000256" key="2">
    <source>
        <dbReference type="ARBA" id="ARBA00022631"/>
    </source>
</evidence>
<dbReference type="Pfam" id="PF04115">
    <property type="entry name" value="Ureidogly_lyase"/>
    <property type="match status" value="1"/>
</dbReference>
<keyword evidence="2" id="KW-0659">Purine metabolism</keyword>
<evidence type="ECO:0000313" key="5">
    <source>
        <dbReference type="EMBL" id="WAR17261.1"/>
    </source>
</evidence>
<gene>
    <name evidence="5" type="ORF">MAR_031855</name>
</gene>
<accession>A0ABY7FDB3</accession>
<organism evidence="5 6">
    <name type="scientific">Mya arenaria</name>
    <name type="common">Soft-shell clam</name>
    <dbReference type="NCBI Taxonomy" id="6604"/>
    <lineage>
        <taxon>Eukaryota</taxon>
        <taxon>Metazoa</taxon>
        <taxon>Spiralia</taxon>
        <taxon>Lophotrochozoa</taxon>
        <taxon>Mollusca</taxon>
        <taxon>Bivalvia</taxon>
        <taxon>Autobranchia</taxon>
        <taxon>Heteroconchia</taxon>
        <taxon>Euheterodonta</taxon>
        <taxon>Imparidentia</taxon>
        <taxon>Neoheterodontei</taxon>
        <taxon>Myida</taxon>
        <taxon>Myoidea</taxon>
        <taxon>Myidae</taxon>
        <taxon>Mya</taxon>
    </lineage>
</organism>
<dbReference type="InterPro" id="IPR007247">
    <property type="entry name" value="Ureidogly_lyase"/>
</dbReference>
<dbReference type="Gene3D" id="2.60.120.480">
    <property type="entry name" value="Ureidoglycolate hydrolase"/>
    <property type="match status" value="1"/>
</dbReference>